<proteinExistence type="inferred from homology"/>
<dbReference type="SUPFAM" id="SSF53335">
    <property type="entry name" value="S-adenosyl-L-methionine-dependent methyltransferases"/>
    <property type="match status" value="1"/>
</dbReference>
<dbReference type="Gene3D" id="3.40.50.150">
    <property type="entry name" value="Vaccinia Virus protein VP39"/>
    <property type="match status" value="1"/>
</dbReference>
<dbReference type="CDD" id="cd02440">
    <property type="entry name" value="AdoMet_MTases"/>
    <property type="match status" value="1"/>
</dbReference>
<evidence type="ECO:0000256" key="2">
    <source>
        <dbReference type="ARBA" id="ARBA00022603"/>
    </source>
</evidence>
<evidence type="ECO:0000313" key="8">
    <source>
        <dbReference type="EnsemblMetazoa" id="AMEM002353-PA"/>
    </source>
</evidence>
<evidence type="ECO:0000313" key="9">
    <source>
        <dbReference type="Proteomes" id="UP000075903"/>
    </source>
</evidence>
<dbReference type="EnsemblMetazoa" id="AMEM002353-RA">
    <property type="protein sequence ID" value="AMEM002353-PA"/>
    <property type="gene ID" value="AMEM002353"/>
</dbReference>
<sequence>MGESNEQVKHGNYHNYYKFRAEDSIRSDILQQHLAALWRSCEPPAGPIHLLDVGCNSGQFTAKVRQILLQVSKGTPAVCAVGLDIDQELCDRGSAEYPDIEFISGNLLEISNRQEVKPIDDPVERCMKARNIDQFDVICCFSVLMYVHLNGGDAGLRRVLDYLCSKGKFLIIELQSWQKYRDQVRRLKRDAGETYPLYTGLQWRGNGGALEACIKSYVQSNDGTEVCGKNFDNIGTAARGTERRLAGWLAGPHAERHGKDKSFVGMGGLERVGGNGGAWTVTVIEFE</sequence>
<protein>
    <recommendedName>
        <fullName evidence="6">RNA methyltransferase</fullName>
        <ecNumber evidence="6">2.1.1.-</ecNumber>
    </recommendedName>
</protein>
<dbReference type="InterPro" id="IPR029063">
    <property type="entry name" value="SAM-dependent_MTases_sf"/>
</dbReference>
<dbReference type="EC" id="2.1.1.-" evidence="6"/>
<accession>A0A182URG8</accession>
<evidence type="ECO:0000256" key="6">
    <source>
        <dbReference type="RuleBase" id="RU367087"/>
    </source>
</evidence>
<dbReference type="InterPro" id="IPR039772">
    <property type="entry name" value="Bin3-like"/>
</dbReference>
<dbReference type="Proteomes" id="UP000075903">
    <property type="component" value="Unassembled WGS sequence"/>
</dbReference>
<dbReference type="STRING" id="30066.A0A182URG8"/>
<keyword evidence="4 5" id="KW-0949">S-adenosyl-L-methionine</keyword>
<organism evidence="8 9">
    <name type="scientific">Anopheles merus</name>
    <name type="common">Mosquito</name>
    <dbReference type="NCBI Taxonomy" id="30066"/>
    <lineage>
        <taxon>Eukaryota</taxon>
        <taxon>Metazoa</taxon>
        <taxon>Ecdysozoa</taxon>
        <taxon>Arthropoda</taxon>
        <taxon>Hexapoda</taxon>
        <taxon>Insecta</taxon>
        <taxon>Pterygota</taxon>
        <taxon>Neoptera</taxon>
        <taxon>Endopterygota</taxon>
        <taxon>Diptera</taxon>
        <taxon>Nematocera</taxon>
        <taxon>Culicoidea</taxon>
        <taxon>Culicidae</taxon>
        <taxon>Anophelinae</taxon>
        <taxon>Anopheles</taxon>
    </lineage>
</organism>
<evidence type="ECO:0000256" key="4">
    <source>
        <dbReference type="ARBA" id="ARBA00022691"/>
    </source>
</evidence>
<dbReference type="InterPro" id="IPR024160">
    <property type="entry name" value="BIN3_SAM-bd_dom"/>
</dbReference>
<dbReference type="GO" id="GO:0040031">
    <property type="term" value="P:snRNA modification"/>
    <property type="evidence" value="ECO:0007669"/>
    <property type="project" value="TreeGrafter"/>
</dbReference>
<dbReference type="InterPro" id="IPR010675">
    <property type="entry name" value="Bin3_C"/>
</dbReference>
<evidence type="ECO:0000256" key="5">
    <source>
        <dbReference type="PROSITE-ProRule" id="PRU00848"/>
    </source>
</evidence>
<keyword evidence="2 6" id="KW-0489">Methyltransferase</keyword>
<dbReference type="VEuPathDB" id="VectorBase:AMEM21_007154"/>
<evidence type="ECO:0000256" key="1">
    <source>
        <dbReference type="ARBA" id="ARBA00008361"/>
    </source>
</evidence>
<comment type="similarity">
    <text evidence="1 6">Belongs to the methyltransferase superfamily.</text>
</comment>
<dbReference type="GO" id="GO:0017069">
    <property type="term" value="F:snRNA binding"/>
    <property type="evidence" value="ECO:0007669"/>
    <property type="project" value="TreeGrafter"/>
</dbReference>
<dbReference type="GO" id="GO:0008173">
    <property type="term" value="F:RNA methyltransferase activity"/>
    <property type="evidence" value="ECO:0007669"/>
    <property type="project" value="UniProtKB-UniRule"/>
</dbReference>
<dbReference type="GO" id="GO:0032259">
    <property type="term" value="P:methylation"/>
    <property type="evidence" value="ECO:0007669"/>
    <property type="project" value="UniProtKB-KW"/>
</dbReference>
<dbReference type="AlphaFoldDB" id="A0A182URG8"/>
<keyword evidence="3 6" id="KW-0808">Transferase</keyword>
<dbReference type="PANTHER" id="PTHR12315:SF0">
    <property type="entry name" value="7SK SNRNA METHYLPHOSPHATE CAPPING ENZYME"/>
    <property type="match status" value="1"/>
</dbReference>
<dbReference type="VEuPathDB" id="VectorBase:AMEM002353"/>
<evidence type="ECO:0000259" key="7">
    <source>
        <dbReference type="PROSITE" id="PS51515"/>
    </source>
</evidence>
<dbReference type="GO" id="GO:0008171">
    <property type="term" value="F:O-methyltransferase activity"/>
    <property type="evidence" value="ECO:0007669"/>
    <property type="project" value="UniProtKB-UniRule"/>
</dbReference>
<name>A0A182URG8_ANOME</name>
<evidence type="ECO:0000256" key="3">
    <source>
        <dbReference type="ARBA" id="ARBA00022679"/>
    </source>
</evidence>
<reference evidence="8" key="1">
    <citation type="submission" date="2020-05" db="UniProtKB">
        <authorList>
            <consortium name="EnsemblMetazoa"/>
        </authorList>
    </citation>
    <scope>IDENTIFICATION</scope>
    <source>
        <strain evidence="8">MAF</strain>
    </source>
</reference>
<dbReference type="Pfam" id="PF06859">
    <property type="entry name" value="Bin3"/>
    <property type="match status" value="1"/>
</dbReference>
<dbReference type="PANTHER" id="PTHR12315">
    <property type="entry name" value="BICOID-INTERACTING PROTEIN RELATED"/>
    <property type="match status" value="1"/>
</dbReference>
<dbReference type="PROSITE" id="PS51515">
    <property type="entry name" value="BIN3_SAM"/>
    <property type="match status" value="1"/>
</dbReference>
<feature type="domain" description="Bin3-type SAM" evidence="7">
    <location>
        <begin position="32"/>
        <end position="253"/>
    </location>
</feature>
<keyword evidence="9" id="KW-1185">Reference proteome</keyword>